<protein>
    <submittedName>
        <fullName evidence="2">Para-aminobenzoate synthase</fullName>
    </submittedName>
</protein>
<evidence type="ECO:0000313" key="3">
    <source>
        <dbReference type="Proteomes" id="UP000636004"/>
    </source>
</evidence>
<reference evidence="2" key="2">
    <citation type="submission" date="2020-09" db="EMBL/GenBank/DDBJ databases">
        <authorList>
            <person name="Sun Q."/>
            <person name="Kim S."/>
        </authorList>
    </citation>
    <scope>NUCLEOTIDE SEQUENCE</scope>
    <source>
        <strain evidence="2">KCTC 12710</strain>
    </source>
</reference>
<organism evidence="2 3">
    <name type="scientific">Algibacter mikhailovii</name>
    <dbReference type="NCBI Taxonomy" id="425498"/>
    <lineage>
        <taxon>Bacteria</taxon>
        <taxon>Pseudomonadati</taxon>
        <taxon>Bacteroidota</taxon>
        <taxon>Flavobacteriia</taxon>
        <taxon>Flavobacteriales</taxon>
        <taxon>Flavobacteriaceae</taxon>
        <taxon>Algibacter</taxon>
    </lineage>
</organism>
<dbReference type="Gene3D" id="3.60.120.10">
    <property type="entry name" value="Anthranilate synthase"/>
    <property type="match status" value="1"/>
</dbReference>
<dbReference type="EMBL" id="BMWZ01000010">
    <property type="protein sequence ID" value="GGZ92622.1"/>
    <property type="molecule type" value="Genomic_DNA"/>
</dbReference>
<evidence type="ECO:0000313" key="2">
    <source>
        <dbReference type="EMBL" id="GGZ92622.1"/>
    </source>
</evidence>
<dbReference type="GO" id="GO:0046820">
    <property type="term" value="F:4-amino-4-deoxychorismate synthase activity"/>
    <property type="evidence" value="ECO:0007669"/>
    <property type="project" value="TreeGrafter"/>
</dbReference>
<dbReference type="InterPro" id="IPR019999">
    <property type="entry name" value="Anth_synth_I-like"/>
</dbReference>
<proteinExistence type="predicted"/>
<dbReference type="InterPro" id="IPR005802">
    <property type="entry name" value="ADC_synth_comp_1"/>
</dbReference>
<dbReference type="PANTHER" id="PTHR11236">
    <property type="entry name" value="AMINOBENZOATE/ANTHRANILATE SYNTHASE"/>
    <property type="match status" value="1"/>
</dbReference>
<dbReference type="PANTHER" id="PTHR11236:SF50">
    <property type="entry name" value="AMINODEOXYCHORISMATE SYNTHASE COMPONENT 1"/>
    <property type="match status" value="1"/>
</dbReference>
<dbReference type="PRINTS" id="PR00095">
    <property type="entry name" value="ANTSNTHASEI"/>
</dbReference>
<sequence length="417" mass="47857">MFKTKLLTWAQQFDDVVWLDSNNYNQQYTSYDAVLAVDAFTSIRTDFHQGFEKLKEYQTYCKDWLFGYLSYDLKNDVESLNSQNHDGLGFSDLCFFQPKRLFLIKGDQLEMQYMNVVSDEISDDLFAVEYVREAPRGTIHNDIKIKLRIHKDDYFSKVENMLEHIHRGDIYEANICQEFYAEDTQINPLETYQKLNGISKPPFAAFLKMDDKYALSASPERYIKKIGNNIVSQPIKGTGKRDLNPDADKRHIVNLKNDNKERSENIMIVDLVRNDLSKTALKGSVQVEELCEVYTFDQVHQMISTVTSKVSSETHPVDIIKSTFPMGSMTGAPKISAMRIIEHLEASKRGIYSGAIGYFSPSGDFDFNVVIRSILYNQTKKYVSYSVGGAITAKSDPFKEYEECLVKAKAMRTVLEN</sequence>
<dbReference type="InterPro" id="IPR015890">
    <property type="entry name" value="Chorismate_C"/>
</dbReference>
<gene>
    <name evidence="2" type="primary">pabB</name>
    <name evidence="2" type="ORF">GCM10007028_33750</name>
</gene>
<dbReference type="GO" id="GO:0009396">
    <property type="term" value="P:folic acid-containing compound biosynthetic process"/>
    <property type="evidence" value="ECO:0007669"/>
    <property type="project" value="InterPro"/>
</dbReference>
<dbReference type="AlphaFoldDB" id="A0A918RC69"/>
<accession>A0A918RC69</accession>
<dbReference type="Proteomes" id="UP000636004">
    <property type="component" value="Unassembled WGS sequence"/>
</dbReference>
<dbReference type="InterPro" id="IPR005801">
    <property type="entry name" value="ADC_synthase"/>
</dbReference>
<name>A0A918RC69_9FLAO</name>
<evidence type="ECO:0000259" key="1">
    <source>
        <dbReference type="Pfam" id="PF00425"/>
    </source>
</evidence>
<dbReference type="NCBIfam" id="TIGR00553">
    <property type="entry name" value="pabB"/>
    <property type="match status" value="1"/>
</dbReference>
<dbReference type="SUPFAM" id="SSF56322">
    <property type="entry name" value="ADC synthase"/>
    <property type="match status" value="1"/>
</dbReference>
<dbReference type="GO" id="GO:0000162">
    <property type="term" value="P:L-tryptophan biosynthetic process"/>
    <property type="evidence" value="ECO:0007669"/>
    <property type="project" value="TreeGrafter"/>
</dbReference>
<feature type="domain" description="Chorismate-utilising enzyme C-terminal" evidence="1">
    <location>
        <begin position="151"/>
        <end position="407"/>
    </location>
</feature>
<comment type="caution">
    <text evidence="2">The sequence shown here is derived from an EMBL/GenBank/DDBJ whole genome shotgun (WGS) entry which is preliminary data.</text>
</comment>
<keyword evidence="3" id="KW-1185">Reference proteome</keyword>
<dbReference type="Pfam" id="PF00425">
    <property type="entry name" value="Chorismate_bind"/>
    <property type="match status" value="1"/>
</dbReference>
<reference evidence="2" key="1">
    <citation type="journal article" date="2014" name="Int. J. Syst. Evol. Microbiol.">
        <title>Complete genome sequence of Corynebacterium casei LMG S-19264T (=DSM 44701T), isolated from a smear-ripened cheese.</title>
        <authorList>
            <consortium name="US DOE Joint Genome Institute (JGI-PGF)"/>
            <person name="Walter F."/>
            <person name="Albersmeier A."/>
            <person name="Kalinowski J."/>
            <person name="Ruckert C."/>
        </authorList>
    </citation>
    <scope>NUCLEOTIDE SEQUENCE</scope>
    <source>
        <strain evidence="2">KCTC 12710</strain>
    </source>
</reference>